<dbReference type="STRING" id="207949.RED65_13597"/>
<comment type="similarity">
    <text evidence="2 4">Belongs to the thiolase-like superfamily. Beta-ketoacyl-ACP synthases family.</text>
</comment>
<evidence type="ECO:0000256" key="2">
    <source>
        <dbReference type="ARBA" id="ARBA00008467"/>
    </source>
</evidence>
<gene>
    <name evidence="6" type="ORF">RED65_13597</name>
</gene>
<dbReference type="GO" id="GO:0004315">
    <property type="term" value="F:3-oxoacyl-[acyl-carrier-protein] synthase activity"/>
    <property type="evidence" value="ECO:0007669"/>
    <property type="project" value="InterPro"/>
</dbReference>
<protein>
    <submittedName>
        <fullName evidence="6">Putative 3-oxoacyl-[acyl-carrier-protein] synthase synthase</fullName>
    </submittedName>
</protein>
<dbReference type="Pfam" id="PF02801">
    <property type="entry name" value="Ketoacyl-synt_C"/>
    <property type="match status" value="2"/>
</dbReference>
<dbReference type="SMART" id="SM00825">
    <property type="entry name" value="PKS_KS"/>
    <property type="match status" value="1"/>
</dbReference>
<keyword evidence="3 4" id="KW-0808">Transferase</keyword>
<comment type="caution">
    <text evidence="6">The sequence shown here is derived from an EMBL/GenBank/DDBJ whole genome shotgun (WGS) entry which is preliminary data.</text>
</comment>
<dbReference type="PANTHER" id="PTHR11712:SF336">
    <property type="entry name" value="3-OXOACYL-[ACYL-CARRIER-PROTEIN] SYNTHASE, MITOCHONDRIAL"/>
    <property type="match status" value="1"/>
</dbReference>
<evidence type="ECO:0000256" key="4">
    <source>
        <dbReference type="RuleBase" id="RU003694"/>
    </source>
</evidence>
<dbReference type="Pfam" id="PF00109">
    <property type="entry name" value="ketoacyl-synt"/>
    <property type="match status" value="2"/>
</dbReference>
<dbReference type="CDD" id="cd00834">
    <property type="entry name" value="KAS_I_II"/>
    <property type="match status" value="1"/>
</dbReference>
<feature type="domain" description="Ketosynthase family 3 (KS3)" evidence="5">
    <location>
        <begin position="5"/>
        <end position="399"/>
    </location>
</feature>
<proteinExistence type="inferred from homology"/>
<reference evidence="6 7" key="1">
    <citation type="submission" date="2006-03" db="EMBL/GenBank/DDBJ databases">
        <authorList>
            <person name="Pinhassi J."/>
            <person name="Pedros-Alio C."/>
            <person name="Ferriera S."/>
            <person name="Johnson J."/>
            <person name="Kravitz S."/>
            <person name="Halpern A."/>
            <person name="Remington K."/>
            <person name="Beeson K."/>
            <person name="Tran B."/>
            <person name="Rogers Y.-H."/>
            <person name="Friedman R."/>
            <person name="Venter J.C."/>
        </authorList>
    </citation>
    <scope>NUCLEOTIDE SEQUENCE [LARGE SCALE GENOMIC DNA]</scope>
    <source>
        <strain evidence="6 7">RED65</strain>
    </source>
</reference>
<dbReference type="PROSITE" id="PS52004">
    <property type="entry name" value="KS3_2"/>
    <property type="match status" value="2"/>
</dbReference>
<sequence>MSVTRKRVVITGLGVLSSIGKSIPEFKQGLLDKQVGIKPSEAYREYFEGAYASEILGELDYPGLDPELTHKLDKGALWGYRVGREALLDSDLLESDLKKKMGLMVGVSAAGTEAYLPFIMGKPEETNLDMVKYSGSYASICPLVSSLLEIGGGYELVATACTASPNAIGLAYDAIQNNKGNVMLALGSEPLYIPTFAGFYALKAMASGPCNPYSDQPGMSVGEGAGAIVLEEYEHAKARGAKIYGELLGYSTTSDAYHETAPDPKAEGSSLVMNTALRNTGLTAEDIDYVNAHGTGTEANDRSETLAIKKVFGEGSTPPISSTKSYFGHNIGAAGILELIACLLTLPEKKVLPTLNFGEARSYADLDYIPNDFRDMDVNVFMKNNYAFGGNNSCLVTSTKPGTIKTAEFDEQRVVITGMGSVSSLGLGNSEFTKGLMEGGATPQLQELKVELDEKDLGDLPVDEDGLIRYYCHKVESFNPRKILRSVDVRKLNNITLYAMVAMEQALKNAGYKVPKSAREEVGMIMGISKGPTSTISRLCESLSPDPNNVRTSEFAMSLMNSIATQCAISKGVKGYNTTLSSGVNAGLGSLIQGYEVIRQNLQDFMLAGASDEESHGFSPLMMLGNEDINYGKDSGSYKPYSERDSGYIMGEGASCLFMESLSAAKNRGAKVYAEVLGYGRASEYVYFHEEQSDGHAMADAITQALQEAQLSASDLDVIYGSAWSGKRTIQSELLGIKTALGESASEIPLTNVNSYFGFIEASGGLLTLTSAIHGAQDNLIFPIKNTESFALDGLNFVKDEILEKPLQHLLITGQSEGGNCYAIVLKKGEPS</sequence>
<feature type="domain" description="Ketosynthase family 3 (KS3)" evidence="5">
    <location>
        <begin position="411"/>
        <end position="828"/>
    </location>
</feature>
<dbReference type="Gene3D" id="3.40.47.10">
    <property type="match status" value="3"/>
</dbReference>
<dbReference type="InterPro" id="IPR016039">
    <property type="entry name" value="Thiolase-like"/>
</dbReference>
<dbReference type="InterPro" id="IPR020841">
    <property type="entry name" value="PKS_Beta-ketoAc_synthase_dom"/>
</dbReference>
<organism evidence="6 7">
    <name type="scientific">Bermanella marisrubri</name>
    <dbReference type="NCBI Taxonomy" id="207949"/>
    <lineage>
        <taxon>Bacteria</taxon>
        <taxon>Pseudomonadati</taxon>
        <taxon>Pseudomonadota</taxon>
        <taxon>Gammaproteobacteria</taxon>
        <taxon>Oceanospirillales</taxon>
        <taxon>Oceanospirillaceae</taxon>
        <taxon>Bermanella</taxon>
    </lineage>
</organism>
<dbReference type="GO" id="GO:0006633">
    <property type="term" value="P:fatty acid biosynthetic process"/>
    <property type="evidence" value="ECO:0007669"/>
    <property type="project" value="UniProtKB-UniPathway"/>
</dbReference>
<dbReference type="Proteomes" id="UP000004263">
    <property type="component" value="Unassembled WGS sequence"/>
</dbReference>
<dbReference type="GO" id="GO:0005829">
    <property type="term" value="C:cytosol"/>
    <property type="evidence" value="ECO:0007669"/>
    <property type="project" value="TreeGrafter"/>
</dbReference>
<dbReference type="InterPro" id="IPR000794">
    <property type="entry name" value="Beta-ketoacyl_synthase"/>
</dbReference>
<dbReference type="OrthoDB" id="9808669at2"/>
<evidence type="ECO:0000313" key="6">
    <source>
        <dbReference type="EMBL" id="EAT12722.1"/>
    </source>
</evidence>
<dbReference type="PROSITE" id="PS00606">
    <property type="entry name" value="KS3_1"/>
    <property type="match status" value="1"/>
</dbReference>
<evidence type="ECO:0000313" key="7">
    <source>
        <dbReference type="Proteomes" id="UP000004263"/>
    </source>
</evidence>
<dbReference type="UniPathway" id="UPA00094"/>
<evidence type="ECO:0000256" key="1">
    <source>
        <dbReference type="ARBA" id="ARBA00005194"/>
    </source>
</evidence>
<dbReference type="AlphaFoldDB" id="Q1N369"/>
<accession>Q1N369</accession>
<comment type="pathway">
    <text evidence="1">Lipid metabolism; fatty acid biosynthesis.</text>
</comment>
<evidence type="ECO:0000256" key="3">
    <source>
        <dbReference type="ARBA" id="ARBA00022679"/>
    </source>
</evidence>
<dbReference type="RefSeq" id="WP_007018511.1">
    <property type="nucleotide sequence ID" value="NZ_CH724117.1"/>
</dbReference>
<evidence type="ECO:0000259" key="5">
    <source>
        <dbReference type="PROSITE" id="PS52004"/>
    </source>
</evidence>
<dbReference type="HOGENOM" id="CLU_000022_69_6_6"/>
<dbReference type="PANTHER" id="PTHR11712">
    <property type="entry name" value="POLYKETIDE SYNTHASE-RELATED"/>
    <property type="match status" value="1"/>
</dbReference>
<dbReference type="InterPro" id="IPR018201">
    <property type="entry name" value="Ketoacyl_synth_AS"/>
</dbReference>
<dbReference type="InterPro" id="IPR014030">
    <property type="entry name" value="Ketoacyl_synth_N"/>
</dbReference>
<dbReference type="EMBL" id="AAQH01000005">
    <property type="protein sequence ID" value="EAT12722.1"/>
    <property type="molecule type" value="Genomic_DNA"/>
</dbReference>
<name>Q1N369_9GAMM</name>
<dbReference type="SUPFAM" id="SSF53901">
    <property type="entry name" value="Thiolase-like"/>
    <property type="match status" value="4"/>
</dbReference>
<keyword evidence="7" id="KW-1185">Reference proteome</keyword>
<dbReference type="InterPro" id="IPR014031">
    <property type="entry name" value="Ketoacyl_synth_C"/>
</dbReference>